<keyword evidence="2" id="KW-0678">Repressor</keyword>
<gene>
    <name evidence="7" type="ORF">TCAL_11556</name>
</gene>
<feature type="region of interest" description="Disordered" evidence="6">
    <location>
        <begin position="293"/>
        <end position="313"/>
    </location>
</feature>
<dbReference type="PANTHER" id="PTHR13082:SF0">
    <property type="entry name" value="HISTONE DEACETYLASE COMPLEX SUBUNIT SAP18"/>
    <property type="match status" value="1"/>
</dbReference>
<reference evidence="7 8" key="1">
    <citation type="journal article" date="2018" name="Nat. Ecol. Evol.">
        <title>Genomic signatures of mitonuclear coevolution across populations of Tigriopus californicus.</title>
        <authorList>
            <person name="Barreto F.S."/>
            <person name="Watson E.T."/>
            <person name="Lima T.G."/>
            <person name="Willett C.S."/>
            <person name="Edmands S."/>
            <person name="Li W."/>
            <person name="Burton R.S."/>
        </authorList>
    </citation>
    <scope>NUCLEOTIDE SEQUENCE [LARGE SCALE GENOMIC DNA]</scope>
    <source>
        <strain evidence="7 8">San Diego</strain>
    </source>
</reference>
<evidence type="ECO:0000256" key="1">
    <source>
        <dbReference type="ARBA" id="ARBA00009143"/>
    </source>
</evidence>
<proteinExistence type="inferred from homology"/>
<evidence type="ECO:0000256" key="4">
    <source>
        <dbReference type="ARBA" id="ARBA00023163"/>
    </source>
</evidence>
<dbReference type="FunFam" id="3.10.20.550:FF:000001">
    <property type="entry name" value="Histone deacetylase complex subunit SAP18"/>
    <property type="match status" value="1"/>
</dbReference>
<keyword evidence="4" id="KW-0804">Transcription</keyword>
<name>A0A553PEV1_TIGCA</name>
<evidence type="ECO:0000256" key="6">
    <source>
        <dbReference type="SAM" id="MobiDB-lite"/>
    </source>
</evidence>
<organism evidence="7 8">
    <name type="scientific">Tigriopus californicus</name>
    <name type="common">Marine copepod</name>
    <dbReference type="NCBI Taxonomy" id="6832"/>
    <lineage>
        <taxon>Eukaryota</taxon>
        <taxon>Metazoa</taxon>
        <taxon>Ecdysozoa</taxon>
        <taxon>Arthropoda</taxon>
        <taxon>Crustacea</taxon>
        <taxon>Multicrustacea</taxon>
        <taxon>Hexanauplia</taxon>
        <taxon>Copepoda</taxon>
        <taxon>Harpacticoida</taxon>
        <taxon>Harpacticidae</taxon>
        <taxon>Tigriopus</taxon>
    </lineage>
</organism>
<comment type="similarity">
    <text evidence="1">Belongs to the SAP18 family.</text>
</comment>
<dbReference type="Pfam" id="PF06487">
    <property type="entry name" value="SAP18"/>
    <property type="match status" value="1"/>
</dbReference>
<accession>A0A553PEV1</accession>
<keyword evidence="8" id="KW-1185">Reference proteome</keyword>
<protein>
    <recommendedName>
        <fullName evidence="5">18 kDa Sin3-associated polypeptide</fullName>
    </recommendedName>
</protein>
<feature type="region of interest" description="Disordered" evidence="6">
    <location>
        <begin position="104"/>
        <end position="123"/>
    </location>
</feature>
<keyword evidence="3" id="KW-0805">Transcription regulation</keyword>
<evidence type="ECO:0000256" key="3">
    <source>
        <dbReference type="ARBA" id="ARBA00023015"/>
    </source>
</evidence>
<evidence type="ECO:0000256" key="2">
    <source>
        <dbReference type="ARBA" id="ARBA00022491"/>
    </source>
</evidence>
<feature type="compositionally biased region" description="Polar residues" evidence="6">
    <location>
        <begin position="104"/>
        <end position="118"/>
    </location>
</feature>
<evidence type="ECO:0000313" key="8">
    <source>
        <dbReference type="Proteomes" id="UP000318571"/>
    </source>
</evidence>
<evidence type="ECO:0000256" key="5">
    <source>
        <dbReference type="ARBA" id="ARBA00030511"/>
    </source>
</evidence>
<dbReference type="GO" id="GO:0003714">
    <property type="term" value="F:transcription corepressor activity"/>
    <property type="evidence" value="ECO:0007669"/>
    <property type="project" value="TreeGrafter"/>
</dbReference>
<dbReference type="EMBL" id="VCGU01000004">
    <property type="protein sequence ID" value="TRY76204.1"/>
    <property type="molecule type" value="Genomic_DNA"/>
</dbReference>
<dbReference type="AlphaFoldDB" id="A0A553PEV1"/>
<dbReference type="GO" id="GO:0005634">
    <property type="term" value="C:nucleus"/>
    <property type="evidence" value="ECO:0007669"/>
    <property type="project" value="TreeGrafter"/>
</dbReference>
<dbReference type="Proteomes" id="UP000318571">
    <property type="component" value="Chromosome 5"/>
</dbReference>
<dbReference type="InterPro" id="IPR010516">
    <property type="entry name" value="SAP18"/>
</dbReference>
<evidence type="ECO:0000313" key="7">
    <source>
        <dbReference type="EMBL" id="TRY76204.1"/>
    </source>
</evidence>
<dbReference type="Gene3D" id="3.10.20.550">
    <property type="entry name" value="ASAP complex, SAP18 subunit"/>
    <property type="match status" value="1"/>
</dbReference>
<comment type="caution">
    <text evidence="7">The sequence shown here is derived from an EMBL/GenBank/DDBJ whole genome shotgun (WGS) entry which is preliminary data.</text>
</comment>
<dbReference type="STRING" id="6832.A0A553PEV1"/>
<dbReference type="InterPro" id="IPR042534">
    <property type="entry name" value="SAP18_sf"/>
</dbReference>
<sequence length="313" mass="34255">MEGLVMTEGVADKMNGVDNHQNALDREKTCPFLLRVFCSTSRHAPIQDYNRGHVPANELQIYTWKDASLKELTSLVREVNPEARRKGTFFDFALVFPNPARNSPQHYKTRDIGTTVSGQKGPDDSKTLQALRFVIGDYLDIAITPPTGGGGRRDFGGGGGGFGGGAFGRRGGDRFERNNERFGQGGLRVPSEHLPIWSLNSKRFLKGFHGGSTRSTGKFARVNLHDGGPHQDIKVEASFESQNQPATSQLLELLSHVRKAGCGHHIASYRVGMADGSIKSSRHNYNIRVITSGNGKDDASESSQILGVSHRRI</sequence>
<dbReference type="PANTHER" id="PTHR13082">
    <property type="entry name" value="SAP18"/>
    <property type="match status" value="1"/>
</dbReference>